<feature type="compositionally biased region" description="Polar residues" evidence="1">
    <location>
        <begin position="56"/>
        <end position="75"/>
    </location>
</feature>
<dbReference type="EMBL" id="BSNS01000020">
    <property type="protein sequence ID" value="GLQ56577.1"/>
    <property type="molecule type" value="Genomic_DNA"/>
</dbReference>
<protein>
    <submittedName>
        <fullName evidence="2">Uncharacterized protein</fullName>
    </submittedName>
</protein>
<dbReference type="Proteomes" id="UP001156691">
    <property type="component" value="Unassembled WGS sequence"/>
</dbReference>
<keyword evidence="3" id="KW-1185">Reference proteome</keyword>
<proteinExistence type="predicted"/>
<feature type="region of interest" description="Disordered" evidence="1">
    <location>
        <begin position="51"/>
        <end position="75"/>
    </location>
</feature>
<comment type="caution">
    <text evidence="2">The sequence shown here is derived from an EMBL/GenBank/DDBJ whole genome shotgun (WGS) entry which is preliminary data.</text>
</comment>
<name>A0ABQ5W9C4_9HYPH</name>
<accession>A0ABQ5W9C4</accession>
<sequence length="75" mass="8278">MDAWHTVLSNMELVQGIAAARRINRHLGRTQMEGISDRVLRERILQVAARAASARNTRSGPLNEINASGPTLSDR</sequence>
<organism evidence="2 3">
    <name type="scientific">Devosia nitrariae</name>
    <dbReference type="NCBI Taxonomy" id="2071872"/>
    <lineage>
        <taxon>Bacteria</taxon>
        <taxon>Pseudomonadati</taxon>
        <taxon>Pseudomonadota</taxon>
        <taxon>Alphaproteobacteria</taxon>
        <taxon>Hyphomicrobiales</taxon>
        <taxon>Devosiaceae</taxon>
        <taxon>Devosia</taxon>
    </lineage>
</organism>
<evidence type="ECO:0000313" key="3">
    <source>
        <dbReference type="Proteomes" id="UP001156691"/>
    </source>
</evidence>
<gene>
    <name evidence="2" type="ORF">GCM10010862_38360</name>
</gene>
<reference evidence="3" key="1">
    <citation type="journal article" date="2019" name="Int. J. Syst. Evol. Microbiol.">
        <title>The Global Catalogue of Microorganisms (GCM) 10K type strain sequencing project: providing services to taxonomists for standard genome sequencing and annotation.</title>
        <authorList>
            <consortium name="The Broad Institute Genomics Platform"/>
            <consortium name="The Broad Institute Genome Sequencing Center for Infectious Disease"/>
            <person name="Wu L."/>
            <person name="Ma J."/>
        </authorList>
    </citation>
    <scope>NUCLEOTIDE SEQUENCE [LARGE SCALE GENOMIC DNA]</scope>
    <source>
        <strain evidence="3">NBRC 112416</strain>
    </source>
</reference>
<evidence type="ECO:0000256" key="1">
    <source>
        <dbReference type="SAM" id="MobiDB-lite"/>
    </source>
</evidence>
<evidence type="ECO:0000313" key="2">
    <source>
        <dbReference type="EMBL" id="GLQ56577.1"/>
    </source>
</evidence>